<gene>
    <name evidence="1" type="ORF">Goklo_014728</name>
</gene>
<dbReference type="AlphaFoldDB" id="A0A7J8U960"/>
<keyword evidence="2" id="KW-1185">Reference proteome</keyword>
<dbReference type="EMBL" id="JABFAB010000004">
    <property type="protein sequence ID" value="MBA0646794.1"/>
    <property type="molecule type" value="Genomic_DNA"/>
</dbReference>
<comment type="caution">
    <text evidence="1">The sequence shown here is derived from an EMBL/GenBank/DDBJ whole genome shotgun (WGS) entry which is preliminary data.</text>
</comment>
<evidence type="ECO:0000313" key="2">
    <source>
        <dbReference type="Proteomes" id="UP000593573"/>
    </source>
</evidence>
<dbReference type="OrthoDB" id="990598at2759"/>
<evidence type="ECO:0000313" key="1">
    <source>
        <dbReference type="EMBL" id="MBA0646794.1"/>
    </source>
</evidence>
<sequence>MMKSNSCFTIIIVICHIYSISR</sequence>
<name>A0A7J8U960_9ROSI</name>
<reference evidence="1 2" key="1">
    <citation type="journal article" date="2019" name="Genome Biol. Evol.">
        <title>Insights into the evolution of the New World diploid cottons (Gossypium, subgenus Houzingenia) based on genome sequencing.</title>
        <authorList>
            <person name="Grover C.E."/>
            <person name="Arick M.A. 2nd"/>
            <person name="Thrash A."/>
            <person name="Conover J.L."/>
            <person name="Sanders W.S."/>
            <person name="Peterson D.G."/>
            <person name="Frelichowski J.E."/>
            <person name="Scheffler J.A."/>
            <person name="Scheffler B.E."/>
            <person name="Wendel J.F."/>
        </authorList>
    </citation>
    <scope>NUCLEOTIDE SEQUENCE [LARGE SCALE GENOMIC DNA]</scope>
    <source>
        <strain evidence="1">57</strain>
        <tissue evidence="1">Leaf</tissue>
    </source>
</reference>
<accession>A0A7J8U960</accession>
<protein>
    <submittedName>
        <fullName evidence="1">Uncharacterized protein</fullName>
    </submittedName>
</protein>
<proteinExistence type="predicted"/>
<dbReference type="Proteomes" id="UP000593573">
    <property type="component" value="Unassembled WGS sequence"/>
</dbReference>
<organism evidence="1 2">
    <name type="scientific">Gossypium klotzschianum</name>
    <dbReference type="NCBI Taxonomy" id="34286"/>
    <lineage>
        <taxon>Eukaryota</taxon>
        <taxon>Viridiplantae</taxon>
        <taxon>Streptophyta</taxon>
        <taxon>Embryophyta</taxon>
        <taxon>Tracheophyta</taxon>
        <taxon>Spermatophyta</taxon>
        <taxon>Magnoliopsida</taxon>
        <taxon>eudicotyledons</taxon>
        <taxon>Gunneridae</taxon>
        <taxon>Pentapetalae</taxon>
        <taxon>rosids</taxon>
        <taxon>malvids</taxon>
        <taxon>Malvales</taxon>
        <taxon>Malvaceae</taxon>
        <taxon>Malvoideae</taxon>
        <taxon>Gossypium</taxon>
    </lineage>
</organism>